<dbReference type="InterPro" id="IPR036866">
    <property type="entry name" value="RibonucZ/Hydroxyglut_hydro"/>
</dbReference>
<evidence type="ECO:0000313" key="3">
    <source>
        <dbReference type="Proteomes" id="UP000623269"/>
    </source>
</evidence>
<dbReference type="EMBL" id="JAEAGR010000002">
    <property type="protein sequence ID" value="MBH1939642.1"/>
    <property type="molecule type" value="Genomic_DNA"/>
</dbReference>
<dbReference type="PANTHER" id="PTHR13754">
    <property type="entry name" value="METALLO-BETA-LACTAMASE SUPERFAMILY PROTEIN"/>
    <property type="match status" value="1"/>
</dbReference>
<name>A0A8J7KVW7_9FIRM</name>
<dbReference type="InterPro" id="IPR052926">
    <property type="entry name" value="Metallo-beta-lactamase_dom"/>
</dbReference>
<dbReference type="SUPFAM" id="SSF56281">
    <property type="entry name" value="Metallo-hydrolase/oxidoreductase"/>
    <property type="match status" value="1"/>
</dbReference>
<keyword evidence="3" id="KW-1185">Reference proteome</keyword>
<dbReference type="InterPro" id="IPR001279">
    <property type="entry name" value="Metallo-B-lactamas"/>
</dbReference>
<dbReference type="SMART" id="SM00849">
    <property type="entry name" value="Lactamase_B"/>
    <property type="match status" value="1"/>
</dbReference>
<accession>A0A8J7KVW7</accession>
<dbReference type="Proteomes" id="UP000623269">
    <property type="component" value="Unassembled WGS sequence"/>
</dbReference>
<dbReference type="PANTHER" id="PTHR13754:SF13">
    <property type="entry name" value="METALLO-BETA-LACTAMASE SUPERFAMILY PROTEIN (AFU_ORTHOLOGUE AFUA_3G07630)"/>
    <property type="match status" value="1"/>
</dbReference>
<organism evidence="2 3">
    <name type="scientific">Mobilitalea sibirica</name>
    <dbReference type="NCBI Taxonomy" id="1462919"/>
    <lineage>
        <taxon>Bacteria</taxon>
        <taxon>Bacillati</taxon>
        <taxon>Bacillota</taxon>
        <taxon>Clostridia</taxon>
        <taxon>Lachnospirales</taxon>
        <taxon>Lachnospiraceae</taxon>
        <taxon>Mobilitalea</taxon>
    </lineage>
</organism>
<protein>
    <submittedName>
        <fullName evidence="2">MBL fold metallo-hydrolase</fullName>
    </submittedName>
</protein>
<comment type="caution">
    <text evidence="2">The sequence shown here is derived from an EMBL/GenBank/DDBJ whole genome shotgun (WGS) entry which is preliminary data.</text>
</comment>
<dbReference type="CDD" id="cd07713">
    <property type="entry name" value="DHPS-like_MBL-fold"/>
    <property type="match status" value="1"/>
</dbReference>
<dbReference type="RefSeq" id="WP_197659877.1">
    <property type="nucleotide sequence ID" value="NZ_JAEAGR010000002.1"/>
</dbReference>
<evidence type="ECO:0000259" key="1">
    <source>
        <dbReference type="SMART" id="SM00849"/>
    </source>
</evidence>
<dbReference type="AlphaFoldDB" id="A0A8J7KVW7"/>
<dbReference type="Pfam" id="PF00753">
    <property type="entry name" value="Lactamase_B"/>
    <property type="match status" value="1"/>
</dbReference>
<dbReference type="InterPro" id="IPR041712">
    <property type="entry name" value="DHPS-like_MBL-fold"/>
</dbReference>
<dbReference type="GO" id="GO:0016740">
    <property type="term" value="F:transferase activity"/>
    <property type="evidence" value="ECO:0007669"/>
    <property type="project" value="TreeGrafter"/>
</dbReference>
<evidence type="ECO:0000313" key="2">
    <source>
        <dbReference type="EMBL" id="MBH1939642.1"/>
    </source>
</evidence>
<proteinExistence type="predicted"/>
<dbReference type="Gene3D" id="3.60.15.10">
    <property type="entry name" value="Ribonuclease Z/Hydroxyacylglutathione hydrolase-like"/>
    <property type="match status" value="1"/>
</dbReference>
<sequence length="275" mass="30995">MKVITLLENSTISKAYKNKHGLSLYIETSKHKILFDTGPDTTFLHNANKLGVNLEDIDIAIISHGHFDHGGGLEAFLNLNHKANVYLGKDSFDHHLIKLFGFIKYNIGLKKELINNERLVFVDGILKIDDELTLFGNITGEKLIPPGNKNLLKEYGKGLIKKDDFQHEINLLVNENDKYTLFCGCAHKGIINIIEQSKEIIKSDLDTVIGGFHLMGLTDKKTSSINFLDELADDLNKRNINKYYTCHCTGEKPSKYLGTKMQNLFEVKTGTSLEL</sequence>
<gene>
    <name evidence="2" type="ORF">I5677_01890</name>
</gene>
<feature type="domain" description="Metallo-beta-lactamase" evidence="1">
    <location>
        <begin position="20"/>
        <end position="247"/>
    </location>
</feature>
<reference evidence="2" key="1">
    <citation type="submission" date="2020-12" db="EMBL/GenBank/DDBJ databases">
        <title>M. sibirica DSM 26468T genome.</title>
        <authorList>
            <person name="Thieme N."/>
            <person name="Rettenmaier R."/>
            <person name="Zverlov V."/>
            <person name="Liebl W."/>
        </authorList>
    </citation>
    <scope>NUCLEOTIDE SEQUENCE</scope>
    <source>
        <strain evidence="2">DSM 26468</strain>
    </source>
</reference>